<evidence type="ECO:0008006" key="5">
    <source>
        <dbReference type="Google" id="ProtNLM"/>
    </source>
</evidence>
<name>A0A843TV81_COLES</name>
<reference evidence="3" key="1">
    <citation type="submission" date="2017-07" db="EMBL/GenBank/DDBJ databases">
        <title>Taro Niue Genome Assembly and Annotation.</title>
        <authorList>
            <person name="Atibalentja N."/>
            <person name="Keating K."/>
            <person name="Fields C.J."/>
        </authorList>
    </citation>
    <scope>NUCLEOTIDE SEQUENCE</scope>
    <source>
        <strain evidence="3">Niue_2</strain>
        <tissue evidence="3">Leaf</tissue>
    </source>
</reference>
<dbReference type="PROSITE" id="PS51375">
    <property type="entry name" value="PPR"/>
    <property type="match status" value="1"/>
</dbReference>
<keyword evidence="1" id="KW-0677">Repeat</keyword>
<proteinExistence type="predicted"/>
<sequence>MRSMFPPALPLAIHPPAFTDAGEPAVFLSVEEINISCKPLELAVIARTPQGRPPFQEIRYHLQQRFKFQEDFLLSALDKRHLLIKFQNKEDFLQVLLKDSMMVVYLGVKSISTCCWYFEDALGKARLFTWRLVDDTTIYPSAQNVQVAAKTAAQDDVHPVFAEMPVQKSEPEHVTDAPTAVHPLDSMRATYEGDQDPVSPEGVHANSATVPASSAVSILRNRRSRGSPLKRDIVLGTLTRFKQLKKWNLVSEILEWLRTQHWWNFSELDFLMLITSYGKLGDFNRAERVMRYMNKKGYPPVSYHILPSLKHMVELGNTTRLKQYFGECSHQALNHHQLRIR</sequence>
<dbReference type="EMBL" id="NMUH01000307">
    <property type="protein sequence ID" value="MQL76602.1"/>
    <property type="molecule type" value="Genomic_DNA"/>
</dbReference>
<dbReference type="InterPro" id="IPR011990">
    <property type="entry name" value="TPR-like_helical_dom_sf"/>
</dbReference>
<dbReference type="Gene3D" id="1.25.40.10">
    <property type="entry name" value="Tetratricopeptide repeat domain"/>
    <property type="match status" value="1"/>
</dbReference>
<dbReference type="Proteomes" id="UP000652761">
    <property type="component" value="Unassembled WGS sequence"/>
</dbReference>
<evidence type="ECO:0000256" key="2">
    <source>
        <dbReference type="PROSITE-ProRule" id="PRU00708"/>
    </source>
</evidence>
<comment type="caution">
    <text evidence="3">The sequence shown here is derived from an EMBL/GenBank/DDBJ whole genome shotgun (WGS) entry which is preliminary data.</text>
</comment>
<feature type="repeat" description="PPR" evidence="2">
    <location>
        <begin position="266"/>
        <end position="300"/>
    </location>
</feature>
<dbReference type="InterPro" id="IPR002885">
    <property type="entry name" value="PPR_rpt"/>
</dbReference>
<protein>
    <recommendedName>
        <fullName evidence="5">Pentatricopeptide repeat-containing protein</fullName>
    </recommendedName>
</protein>
<evidence type="ECO:0000256" key="1">
    <source>
        <dbReference type="ARBA" id="ARBA00022737"/>
    </source>
</evidence>
<organism evidence="3 4">
    <name type="scientific">Colocasia esculenta</name>
    <name type="common">Wild taro</name>
    <name type="synonym">Arum esculentum</name>
    <dbReference type="NCBI Taxonomy" id="4460"/>
    <lineage>
        <taxon>Eukaryota</taxon>
        <taxon>Viridiplantae</taxon>
        <taxon>Streptophyta</taxon>
        <taxon>Embryophyta</taxon>
        <taxon>Tracheophyta</taxon>
        <taxon>Spermatophyta</taxon>
        <taxon>Magnoliopsida</taxon>
        <taxon>Liliopsida</taxon>
        <taxon>Araceae</taxon>
        <taxon>Aroideae</taxon>
        <taxon>Colocasieae</taxon>
        <taxon>Colocasia</taxon>
    </lineage>
</organism>
<evidence type="ECO:0000313" key="4">
    <source>
        <dbReference type="Proteomes" id="UP000652761"/>
    </source>
</evidence>
<dbReference type="AlphaFoldDB" id="A0A843TV81"/>
<dbReference type="OrthoDB" id="1751950at2759"/>
<keyword evidence="4" id="KW-1185">Reference proteome</keyword>
<evidence type="ECO:0000313" key="3">
    <source>
        <dbReference type="EMBL" id="MQL76602.1"/>
    </source>
</evidence>
<gene>
    <name evidence="3" type="ORF">Taro_008997</name>
</gene>
<accession>A0A843TV81</accession>